<evidence type="ECO:0000313" key="2">
    <source>
        <dbReference type="EMBL" id="RRT31958.1"/>
    </source>
</evidence>
<evidence type="ECO:0000256" key="1">
    <source>
        <dbReference type="SAM" id="MobiDB-lite"/>
    </source>
</evidence>
<dbReference type="Proteomes" id="UP000287651">
    <property type="component" value="Unassembled WGS sequence"/>
</dbReference>
<name>A0A426WXL8_ENSVE</name>
<dbReference type="EMBL" id="AMZH03034614">
    <property type="protein sequence ID" value="RRT31958.1"/>
    <property type="molecule type" value="Genomic_DNA"/>
</dbReference>
<feature type="region of interest" description="Disordered" evidence="1">
    <location>
        <begin position="1"/>
        <end position="22"/>
    </location>
</feature>
<comment type="caution">
    <text evidence="2">The sequence shown here is derived from an EMBL/GenBank/DDBJ whole genome shotgun (WGS) entry which is preliminary data.</text>
</comment>
<sequence length="130" mass="13912">MHKPHLDSSPSSSSKKETHRWTMVSPHTNVATSSAFFLAPELCGWQPHQRSAMQLESASAMQSSITAPPLSLPPPTTAAIPLASYHLICHMQSCDRSLPPLPLSLLPLLPFIAATTLPTPTYSTIALGCA</sequence>
<organism evidence="2 3">
    <name type="scientific">Ensete ventricosum</name>
    <name type="common">Abyssinian banana</name>
    <name type="synonym">Musa ensete</name>
    <dbReference type="NCBI Taxonomy" id="4639"/>
    <lineage>
        <taxon>Eukaryota</taxon>
        <taxon>Viridiplantae</taxon>
        <taxon>Streptophyta</taxon>
        <taxon>Embryophyta</taxon>
        <taxon>Tracheophyta</taxon>
        <taxon>Spermatophyta</taxon>
        <taxon>Magnoliopsida</taxon>
        <taxon>Liliopsida</taxon>
        <taxon>Zingiberales</taxon>
        <taxon>Musaceae</taxon>
        <taxon>Ensete</taxon>
    </lineage>
</organism>
<dbReference type="AlphaFoldDB" id="A0A426WXL8"/>
<protein>
    <submittedName>
        <fullName evidence="2">Uncharacterized protein</fullName>
    </submittedName>
</protein>
<accession>A0A426WXL8</accession>
<proteinExistence type="predicted"/>
<reference evidence="2 3" key="1">
    <citation type="journal article" date="2014" name="Agronomy (Basel)">
        <title>A Draft Genome Sequence for Ensete ventricosum, the Drought-Tolerant Tree Against Hunger.</title>
        <authorList>
            <person name="Harrison J."/>
            <person name="Moore K.A."/>
            <person name="Paszkiewicz K."/>
            <person name="Jones T."/>
            <person name="Grant M."/>
            <person name="Ambacheew D."/>
            <person name="Muzemil S."/>
            <person name="Studholme D.J."/>
        </authorList>
    </citation>
    <scope>NUCLEOTIDE SEQUENCE [LARGE SCALE GENOMIC DNA]</scope>
</reference>
<gene>
    <name evidence="2" type="ORF">B296_00034148</name>
</gene>
<evidence type="ECO:0000313" key="3">
    <source>
        <dbReference type="Proteomes" id="UP000287651"/>
    </source>
</evidence>